<feature type="domain" description="GAF" evidence="4">
    <location>
        <begin position="170"/>
        <end position="313"/>
    </location>
</feature>
<dbReference type="InterPro" id="IPR011712">
    <property type="entry name" value="Sig_transdc_His_kin_sub3_dim/P"/>
</dbReference>
<evidence type="ECO:0000256" key="1">
    <source>
        <dbReference type="ARBA" id="ARBA00022679"/>
    </source>
</evidence>
<proteinExistence type="predicted"/>
<dbReference type="Pfam" id="PF07730">
    <property type="entry name" value="HisKA_3"/>
    <property type="match status" value="1"/>
</dbReference>
<dbReference type="InterPro" id="IPR003018">
    <property type="entry name" value="GAF"/>
</dbReference>
<accession>A0ABU8Y8L4</accession>
<dbReference type="EMBL" id="JBBLYY010000034">
    <property type="protein sequence ID" value="MEK0171159.1"/>
    <property type="molecule type" value="Genomic_DNA"/>
</dbReference>
<keyword evidence="2" id="KW-0418">Kinase</keyword>
<dbReference type="SUPFAM" id="SSF55874">
    <property type="entry name" value="ATPase domain of HSP90 chaperone/DNA topoisomerase II/histidine kinase"/>
    <property type="match status" value="1"/>
</dbReference>
<dbReference type="Gene3D" id="1.20.5.1930">
    <property type="match status" value="1"/>
</dbReference>
<keyword evidence="6" id="KW-1185">Reference proteome</keyword>
<dbReference type="InterPro" id="IPR029016">
    <property type="entry name" value="GAF-like_dom_sf"/>
</dbReference>
<dbReference type="Pfam" id="PF01590">
    <property type="entry name" value="GAF"/>
    <property type="match status" value="2"/>
</dbReference>
<dbReference type="InterPro" id="IPR036890">
    <property type="entry name" value="HATPase_C_sf"/>
</dbReference>
<evidence type="ECO:0000313" key="6">
    <source>
        <dbReference type="Proteomes" id="UP001370299"/>
    </source>
</evidence>
<dbReference type="CDD" id="cd16917">
    <property type="entry name" value="HATPase_UhpB-NarQ-NarX-like"/>
    <property type="match status" value="1"/>
</dbReference>
<name>A0ABU8Y8L4_9MICO</name>
<dbReference type="RefSeq" id="WP_340196054.1">
    <property type="nucleotide sequence ID" value="NZ_JBBKAP010000019.1"/>
</dbReference>
<evidence type="ECO:0000313" key="5">
    <source>
        <dbReference type="EMBL" id="MEK0171159.1"/>
    </source>
</evidence>
<dbReference type="SUPFAM" id="SSF55781">
    <property type="entry name" value="GAF domain-like"/>
    <property type="match status" value="2"/>
</dbReference>
<comment type="caution">
    <text evidence="5">The sequence shown here is derived from an EMBL/GenBank/DDBJ whole genome shotgun (WGS) entry which is preliminary data.</text>
</comment>
<dbReference type="Proteomes" id="UP001370299">
    <property type="component" value="Unassembled WGS sequence"/>
</dbReference>
<dbReference type="InterPro" id="IPR050482">
    <property type="entry name" value="Sensor_HK_TwoCompSys"/>
</dbReference>
<gene>
    <name evidence="5" type="ORF">WMN62_06740</name>
</gene>
<dbReference type="Gene3D" id="3.30.565.10">
    <property type="entry name" value="Histidine kinase-like ATPase, C-terminal domain"/>
    <property type="match status" value="1"/>
</dbReference>
<evidence type="ECO:0000256" key="2">
    <source>
        <dbReference type="ARBA" id="ARBA00022777"/>
    </source>
</evidence>
<dbReference type="SMART" id="SM00065">
    <property type="entry name" value="GAF"/>
    <property type="match status" value="2"/>
</dbReference>
<sequence>MARSDLERNVADLVQHAHAVLRTQGRLRSLLSANRRIVEHLDLADTLHAVVETAVELVSARSGLLTVSSAIGGTERSVHAGEDRPQDSAEGGARQITVPIRVRDTVYGTLRLDGTTDAEFTDEDEELAGALAATAGVAIDNAQLFEHVRLREQWTTTTSEVTAALLADDDVSVVLAMVVDRVGAFVDTELVSIVEPVGNPETVRVTAASGKWADDVRGREYTAVGTLAGDAMATQRAVSGDLSGTPSVADWQPALGPTIAIPLRAFGGALGSLVASRAPGGAPFTESELDMAADFGRQTSVVLAVARSRHDRSALDRAEERSRIARDLHDNAVQRLFGAGLALQSIARSSPAPLRGRLEEQISNVDEAISEIRTAVFALGAIERPRVDSVRDRVLTTVASIATALEVQPSVTFAGPVDLDVHGKLADDVIAVVRESVTNIARHAPGASSHLRIATADGTLTVLVSDDGPGPFPGANTRRSGIANLAARADRRGGSCAVAQGDRGGTEVRWTVPLPTSRGSELE</sequence>
<evidence type="ECO:0000259" key="4">
    <source>
        <dbReference type="SMART" id="SM00065"/>
    </source>
</evidence>
<dbReference type="PANTHER" id="PTHR24421:SF56">
    <property type="entry name" value="OXYGEN SENSOR HISTIDINE KINASE RESPONSE REGULATOR DOST"/>
    <property type="match status" value="1"/>
</dbReference>
<evidence type="ECO:0000256" key="3">
    <source>
        <dbReference type="ARBA" id="ARBA00023012"/>
    </source>
</evidence>
<keyword evidence="1" id="KW-0808">Transferase</keyword>
<dbReference type="PANTHER" id="PTHR24421">
    <property type="entry name" value="NITRATE/NITRITE SENSOR PROTEIN NARX-RELATED"/>
    <property type="match status" value="1"/>
</dbReference>
<organism evidence="5 6">
    <name type="scientific">Curtobacterium citreum</name>
    <dbReference type="NCBI Taxonomy" id="2036"/>
    <lineage>
        <taxon>Bacteria</taxon>
        <taxon>Bacillati</taxon>
        <taxon>Actinomycetota</taxon>
        <taxon>Actinomycetes</taxon>
        <taxon>Micrococcales</taxon>
        <taxon>Microbacteriaceae</taxon>
        <taxon>Curtobacterium</taxon>
    </lineage>
</organism>
<dbReference type="Gene3D" id="3.30.450.40">
    <property type="match status" value="2"/>
</dbReference>
<keyword evidence="3" id="KW-0902">Two-component regulatory system</keyword>
<protein>
    <submittedName>
        <fullName evidence="5">GAF domain-containing protein</fullName>
    </submittedName>
</protein>
<feature type="domain" description="GAF" evidence="4">
    <location>
        <begin position="5"/>
        <end position="149"/>
    </location>
</feature>
<reference evidence="5 6" key="1">
    <citation type="submission" date="2024-03" db="EMBL/GenBank/DDBJ databases">
        <title>Whole genomes of four grape xylem sap localized bacterial endophytes.</title>
        <authorList>
            <person name="Kumar G."/>
            <person name="Savka M.A."/>
        </authorList>
    </citation>
    <scope>NUCLEOTIDE SEQUENCE [LARGE SCALE GENOMIC DNA]</scope>
    <source>
        <strain evidence="5 6">RIT_GXS8</strain>
    </source>
</reference>